<protein>
    <recommendedName>
        <fullName evidence="5">DUF4283 domain-containing protein</fullName>
    </recommendedName>
</protein>
<name>A0A397KYS5_BRACM</name>
<dbReference type="Pfam" id="PF14392">
    <property type="entry name" value="zf-CCHC_4"/>
    <property type="match status" value="1"/>
</dbReference>
<dbReference type="EMBL" id="KZ864124">
    <property type="protein sequence ID" value="RIA05400.1"/>
    <property type="molecule type" value="Genomic_DNA"/>
</dbReference>
<dbReference type="InterPro" id="IPR040256">
    <property type="entry name" value="At4g02000-like"/>
</dbReference>
<reference evidence="4" key="1">
    <citation type="submission" date="2018-06" db="EMBL/GenBank/DDBJ databases">
        <title>WGS assembly of Brassica rapa FPsc.</title>
        <authorList>
            <person name="Bowman J."/>
            <person name="Kohchi T."/>
            <person name="Yamato K."/>
            <person name="Jenkins J."/>
            <person name="Shu S."/>
            <person name="Ishizaki K."/>
            <person name="Yamaoka S."/>
            <person name="Nishihama R."/>
            <person name="Nakamura Y."/>
            <person name="Berger F."/>
            <person name="Adam C."/>
            <person name="Aki S."/>
            <person name="Althoff F."/>
            <person name="Araki T."/>
            <person name="Arteaga-Vazquez M."/>
            <person name="Balasubrmanian S."/>
            <person name="Bauer D."/>
            <person name="Boehm C."/>
            <person name="Briginshaw L."/>
            <person name="Caballero-Perez J."/>
            <person name="Catarino B."/>
            <person name="Chen F."/>
            <person name="Chiyoda S."/>
            <person name="Chovatia M."/>
            <person name="Davies K."/>
            <person name="Delmans M."/>
            <person name="Demura T."/>
            <person name="Dierschke T."/>
            <person name="Dolan L."/>
            <person name="Dorantes-Acosta A."/>
            <person name="Eklund D."/>
            <person name="Florent S."/>
            <person name="Flores-Sandoval E."/>
            <person name="Fujiyama A."/>
            <person name="Fukuzawa H."/>
            <person name="Galik B."/>
            <person name="Grimanelli D."/>
            <person name="Grimwood J."/>
            <person name="Grossniklaus U."/>
            <person name="Hamada T."/>
            <person name="Haseloff J."/>
            <person name="Hetherington A."/>
            <person name="Higo A."/>
            <person name="Hirakawa Y."/>
            <person name="Hundley H."/>
            <person name="Ikeda Y."/>
            <person name="Inoue K."/>
            <person name="Inoue S."/>
            <person name="Ishida S."/>
            <person name="Jia Q."/>
            <person name="Kakita M."/>
            <person name="Kanazawa T."/>
            <person name="Kawai Y."/>
            <person name="Kawashima T."/>
            <person name="Kennedy M."/>
            <person name="Kinose K."/>
            <person name="Kinoshita T."/>
            <person name="Kohara Y."/>
            <person name="Koide E."/>
            <person name="Komatsu K."/>
            <person name="Kopischke S."/>
            <person name="Kubo M."/>
            <person name="Kyozuka J."/>
            <person name="Lagercrantz U."/>
            <person name="Lin S."/>
            <person name="Lindquist E."/>
            <person name="Lipzen A."/>
            <person name="Lu C."/>
            <person name="Luna E."/>
            <person name="Martienssen R."/>
            <person name="Minamino N."/>
            <person name="Mizutani M."/>
            <person name="Mizutani M."/>
            <person name="Mochizuki N."/>
            <person name="Monte I."/>
            <person name="Mosher R."/>
            <person name="Nagasaki H."/>
            <person name="Nakagami H."/>
            <person name="Naramoto S."/>
            <person name="Nishitani K."/>
            <person name="Ohtani M."/>
            <person name="Okamoto T."/>
            <person name="Okumura M."/>
            <person name="Phillips J."/>
            <person name="Pollak B."/>
            <person name="Reinders A."/>
            <person name="Roevekamp M."/>
            <person name="Sano R."/>
            <person name="Sawa S."/>
            <person name="Schmid M."/>
            <person name="Shirakawa M."/>
            <person name="Solano R."/>
            <person name="Spunde A."/>
            <person name="Suetsugu N."/>
            <person name="Sugano S."/>
            <person name="Sugiyama A."/>
            <person name="Sun R."/>
            <person name="Suzuki Y."/>
            <person name="Takenaka M."/>
            <person name="Takezawa D."/>
            <person name="Tomogane H."/>
            <person name="Tsuzuki M."/>
            <person name="Ueda T."/>
            <person name="Umeda M."/>
            <person name="Ward J."/>
            <person name="Watanabe Y."/>
            <person name="Yazaki K."/>
            <person name="Yokoyama R."/>
            <person name="Yoshitake Y."/>
            <person name="Yotsui I."/>
            <person name="Zachgo S."/>
            <person name="Schmutz J."/>
        </authorList>
    </citation>
    <scope>NUCLEOTIDE SEQUENCE [LARGE SCALE GENOMIC DNA]</scope>
</reference>
<dbReference type="Pfam" id="PF14111">
    <property type="entry name" value="DUF4283"/>
    <property type="match status" value="1"/>
</dbReference>
<dbReference type="KEGG" id="brp:103862666"/>
<feature type="domain" description="Zinc knuckle CX2CX4HX4C" evidence="3">
    <location>
        <begin position="175"/>
        <end position="219"/>
    </location>
</feature>
<dbReference type="PANTHER" id="PTHR31286">
    <property type="entry name" value="GLYCINE-RICH CELL WALL STRUCTURAL PROTEIN 1.8-LIKE"/>
    <property type="match status" value="1"/>
</dbReference>
<organism evidence="4">
    <name type="scientific">Brassica campestris</name>
    <name type="common">Field mustard</name>
    <dbReference type="NCBI Taxonomy" id="3711"/>
    <lineage>
        <taxon>Eukaryota</taxon>
        <taxon>Viridiplantae</taxon>
        <taxon>Streptophyta</taxon>
        <taxon>Embryophyta</taxon>
        <taxon>Tracheophyta</taxon>
        <taxon>Spermatophyta</taxon>
        <taxon>Magnoliopsida</taxon>
        <taxon>eudicotyledons</taxon>
        <taxon>Gunneridae</taxon>
        <taxon>Pentapetalae</taxon>
        <taxon>rosids</taxon>
        <taxon>malvids</taxon>
        <taxon>Brassicales</taxon>
        <taxon>Brassicaceae</taxon>
        <taxon>Brassiceae</taxon>
        <taxon>Brassica</taxon>
    </lineage>
</organism>
<evidence type="ECO:0000259" key="3">
    <source>
        <dbReference type="Pfam" id="PF14392"/>
    </source>
</evidence>
<feature type="domain" description="DUF4283" evidence="2">
    <location>
        <begin position="41"/>
        <end position="121"/>
    </location>
</feature>
<dbReference type="PANTHER" id="PTHR31286:SF163">
    <property type="entry name" value="ZINC KNUCKLE CX2CX4HX4C DOMAIN-CONTAINING PROTEIN"/>
    <property type="match status" value="1"/>
</dbReference>
<feature type="region of interest" description="Disordered" evidence="1">
    <location>
        <begin position="228"/>
        <end position="380"/>
    </location>
</feature>
<feature type="compositionally biased region" description="Basic and acidic residues" evidence="1">
    <location>
        <begin position="1"/>
        <end position="13"/>
    </location>
</feature>
<accession>A0A397KYS5</accession>
<evidence type="ECO:0000256" key="1">
    <source>
        <dbReference type="SAM" id="MobiDB-lite"/>
    </source>
</evidence>
<dbReference type="Proteomes" id="UP000264353">
    <property type="component" value="Unassembled WGS sequence"/>
</dbReference>
<feature type="compositionally biased region" description="Basic and acidic residues" evidence="1">
    <location>
        <begin position="334"/>
        <end position="346"/>
    </location>
</feature>
<evidence type="ECO:0000313" key="4">
    <source>
        <dbReference type="EMBL" id="RIA05400.1"/>
    </source>
</evidence>
<sequence>MDSRRFSAAEKGKGVTSQPNEAPVKRVRAPVFDTSALIRDNALTLIGRVTNPKEQPVDSLISALPRKWSLKGQVSGSDLGQDCFQFRFELEEDLLQVLLKRPFHYNQWMLILQWWEPVISPSFPSQIPLWIKLQGLPLHFWHEKMIYDLGQDLGTLEEYKITKTSARIRVSFDGLKPLPRSALVEFESGEELMVNFDYEDLGYNCSRCYSLSHLARSCPSATVGEQNAQRAPAVSRPQEQSLDSCLRTRDPRHSEADPFNQRVDRHGRPFGERIPLPEFRGRPLQNKIVPSLEGPRNQRQQRASSYYRPISPPNQVRARQDVRSRSPARRLREKTRPVDTHQESRGARQITPACDSPRGNNETQRPPLERNLEITDSPPP</sequence>
<dbReference type="AlphaFoldDB" id="A0A397KYS5"/>
<feature type="compositionally biased region" description="Basic and acidic residues" evidence="1">
    <location>
        <begin position="246"/>
        <end position="271"/>
    </location>
</feature>
<feature type="region of interest" description="Disordered" evidence="1">
    <location>
        <begin position="1"/>
        <end position="22"/>
    </location>
</feature>
<dbReference type="OrthoDB" id="1461917at2759"/>
<dbReference type="InterPro" id="IPR025836">
    <property type="entry name" value="Zn_knuckle_CX2CX4HX4C"/>
</dbReference>
<dbReference type="InterPro" id="IPR025558">
    <property type="entry name" value="DUF4283"/>
</dbReference>
<evidence type="ECO:0000259" key="2">
    <source>
        <dbReference type="Pfam" id="PF14111"/>
    </source>
</evidence>
<proteinExistence type="predicted"/>
<gene>
    <name evidence="4" type="ORF">BRARA_K00284</name>
</gene>
<evidence type="ECO:0008006" key="5">
    <source>
        <dbReference type="Google" id="ProtNLM"/>
    </source>
</evidence>